<reference evidence="8" key="1">
    <citation type="journal article" date="2014" name="Int. J. Syst. Evol. Microbiol.">
        <title>Complete genome sequence of Corynebacterium casei LMG S-19264T (=DSM 44701T), isolated from a smear-ripened cheese.</title>
        <authorList>
            <consortium name="US DOE Joint Genome Institute (JGI-PGF)"/>
            <person name="Walter F."/>
            <person name="Albersmeier A."/>
            <person name="Kalinowski J."/>
            <person name="Ruckert C."/>
        </authorList>
    </citation>
    <scope>NUCLEOTIDE SEQUENCE</scope>
    <source>
        <strain evidence="8">CGMCC 4.7403</strain>
    </source>
</reference>
<dbReference type="InterPro" id="IPR036852">
    <property type="entry name" value="Peptidase_S8/S53_dom_sf"/>
</dbReference>
<dbReference type="GO" id="GO:0006508">
    <property type="term" value="P:proteolysis"/>
    <property type="evidence" value="ECO:0007669"/>
    <property type="project" value="UniProtKB-KW"/>
</dbReference>
<dbReference type="InterPro" id="IPR000209">
    <property type="entry name" value="Peptidase_S8/S53_dom"/>
</dbReference>
<dbReference type="AlphaFoldDB" id="A0A919GPD5"/>
<keyword evidence="9" id="KW-1185">Reference proteome</keyword>
<dbReference type="SUPFAM" id="SSF52743">
    <property type="entry name" value="Subtilisin-like"/>
    <property type="match status" value="1"/>
</dbReference>
<comment type="caution">
    <text evidence="8">The sequence shown here is derived from an EMBL/GenBank/DDBJ whole genome shotgun (WGS) entry which is preliminary data.</text>
</comment>
<evidence type="ECO:0000313" key="8">
    <source>
        <dbReference type="EMBL" id="GHH87420.1"/>
    </source>
</evidence>
<dbReference type="Gene3D" id="3.40.50.200">
    <property type="entry name" value="Peptidase S8/S53 domain"/>
    <property type="match status" value="1"/>
</dbReference>
<dbReference type="Proteomes" id="UP000603227">
    <property type="component" value="Unassembled WGS sequence"/>
</dbReference>
<comment type="similarity">
    <text evidence="1 5">Belongs to the peptidase S8 family.</text>
</comment>
<comment type="caution">
    <text evidence="5">Lacks conserved residue(s) required for the propagation of feature annotation.</text>
</comment>
<feature type="domain" description="Peptidase S8/S53" evidence="7">
    <location>
        <begin position="6"/>
        <end position="90"/>
    </location>
</feature>
<feature type="compositionally biased region" description="Basic residues" evidence="6">
    <location>
        <begin position="104"/>
        <end position="131"/>
    </location>
</feature>
<protein>
    <recommendedName>
        <fullName evidence="7">Peptidase S8/S53 domain-containing protein</fullName>
    </recommendedName>
</protein>
<keyword evidence="2" id="KW-0645">Protease</keyword>
<dbReference type="EMBL" id="BNAT01000008">
    <property type="protein sequence ID" value="GHH87420.1"/>
    <property type="molecule type" value="Genomic_DNA"/>
</dbReference>
<name>A0A919GPD5_9ACTN</name>
<dbReference type="Pfam" id="PF00082">
    <property type="entry name" value="Peptidase_S8"/>
    <property type="match status" value="1"/>
</dbReference>
<evidence type="ECO:0000256" key="1">
    <source>
        <dbReference type="ARBA" id="ARBA00011073"/>
    </source>
</evidence>
<keyword evidence="4" id="KW-0720">Serine protease</keyword>
<proteinExistence type="inferred from homology"/>
<sequence>MTAYIIGTGVRISHSDFGGRASYGYDAVDDDDSSADDGNGHGTHVAGTVAGTTYGVAKAGDIVAVRVLDDDGSGTTAGVVAGIDWVTDNAQFPAVASVARRQRRLHPRRDRQQLHRGRHHLRRRGGTRTKAVRPGTPPPEAHGDLVGSLSTVIPAW</sequence>
<accession>A0A919GPD5</accession>
<dbReference type="PANTHER" id="PTHR43806">
    <property type="entry name" value="PEPTIDASE S8"/>
    <property type="match status" value="1"/>
</dbReference>
<dbReference type="InterPro" id="IPR050131">
    <property type="entry name" value="Peptidase_S8_subtilisin-like"/>
</dbReference>
<organism evidence="8 9">
    <name type="scientific">Streptomyces capitiformicae</name>
    <dbReference type="NCBI Taxonomy" id="2014920"/>
    <lineage>
        <taxon>Bacteria</taxon>
        <taxon>Bacillati</taxon>
        <taxon>Actinomycetota</taxon>
        <taxon>Actinomycetes</taxon>
        <taxon>Kitasatosporales</taxon>
        <taxon>Streptomycetaceae</taxon>
        <taxon>Streptomyces</taxon>
    </lineage>
</organism>
<evidence type="ECO:0000313" key="9">
    <source>
        <dbReference type="Proteomes" id="UP000603227"/>
    </source>
</evidence>
<dbReference type="PROSITE" id="PS51892">
    <property type="entry name" value="SUBTILASE"/>
    <property type="match status" value="1"/>
</dbReference>
<evidence type="ECO:0000256" key="4">
    <source>
        <dbReference type="ARBA" id="ARBA00022825"/>
    </source>
</evidence>
<feature type="region of interest" description="Disordered" evidence="6">
    <location>
        <begin position="104"/>
        <end position="145"/>
    </location>
</feature>
<dbReference type="PROSITE" id="PS00137">
    <property type="entry name" value="SUBTILASE_HIS"/>
    <property type="match status" value="1"/>
</dbReference>
<dbReference type="PANTHER" id="PTHR43806:SF11">
    <property type="entry name" value="CEREVISIN-RELATED"/>
    <property type="match status" value="1"/>
</dbReference>
<evidence type="ECO:0000259" key="7">
    <source>
        <dbReference type="Pfam" id="PF00082"/>
    </source>
</evidence>
<evidence type="ECO:0000256" key="3">
    <source>
        <dbReference type="ARBA" id="ARBA00022801"/>
    </source>
</evidence>
<evidence type="ECO:0000256" key="2">
    <source>
        <dbReference type="ARBA" id="ARBA00022670"/>
    </source>
</evidence>
<evidence type="ECO:0000256" key="5">
    <source>
        <dbReference type="PROSITE-ProRule" id="PRU01240"/>
    </source>
</evidence>
<gene>
    <name evidence="8" type="ORF">GCM10017771_28540</name>
</gene>
<dbReference type="GO" id="GO:0004252">
    <property type="term" value="F:serine-type endopeptidase activity"/>
    <property type="evidence" value="ECO:0007669"/>
    <property type="project" value="InterPro"/>
</dbReference>
<reference evidence="8" key="2">
    <citation type="submission" date="2020-09" db="EMBL/GenBank/DDBJ databases">
        <authorList>
            <person name="Sun Q."/>
            <person name="Zhou Y."/>
        </authorList>
    </citation>
    <scope>NUCLEOTIDE SEQUENCE</scope>
    <source>
        <strain evidence="8">CGMCC 4.7403</strain>
    </source>
</reference>
<evidence type="ECO:0000256" key="6">
    <source>
        <dbReference type="SAM" id="MobiDB-lite"/>
    </source>
</evidence>
<dbReference type="GO" id="GO:0005615">
    <property type="term" value="C:extracellular space"/>
    <property type="evidence" value="ECO:0007669"/>
    <property type="project" value="TreeGrafter"/>
</dbReference>
<keyword evidence="3" id="KW-0378">Hydrolase</keyword>
<dbReference type="InterPro" id="IPR022398">
    <property type="entry name" value="Peptidase_S8_His-AS"/>
</dbReference>